<evidence type="ECO:0000256" key="8">
    <source>
        <dbReference type="ARBA" id="ARBA00022777"/>
    </source>
</evidence>
<dbReference type="GO" id="GO:0005524">
    <property type="term" value="F:ATP binding"/>
    <property type="evidence" value="ECO:0007669"/>
    <property type="project" value="UniProtKB-KW"/>
</dbReference>
<dbReference type="SMART" id="SM00562">
    <property type="entry name" value="NDK"/>
    <property type="match status" value="1"/>
</dbReference>
<comment type="similarity">
    <text evidence="1">Belongs to the NDK family.</text>
</comment>
<keyword evidence="6" id="KW-0479">Metal-binding</keyword>
<dbReference type="GO" id="GO:0006241">
    <property type="term" value="P:CTP biosynthetic process"/>
    <property type="evidence" value="ECO:0007669"/>
    <property type="project" value="InterPro"/>
</dbReference>
<dbReference type="Pfam" id="PF00334">
    <property type="entry name" value="NDK"/>
    <property type="match status" value="1"/>
</dbReference>
<dbReference type="EC" id="2.7.4.6" evidence="2"/>
<keyword evidence="7" id="KW-0547">Nucleotide-binding</keyword>
<dbReference type="GO" id="GO:0006228">
    <property type="term" value="P:UTP biosynthetic process"/>
    <property type="evidence" value="ECO:0007669"/>
    <property type="project" value="InterPro"/>
</dbReference>
<dbReference type="AlphaFoldDB" id="A0A3B1CIN1"/>
<feature type="domain" description="Nucleoside diphosphate kinase-like" evidence="12">
    <location>
        <begin position="1"/>
        <end position="138"/>
    </location>
</feature>
<dbReference type="GO" id="GO:0004550">
    <property type="term" value="F:nucleoside diphosphate kinase activity"/>
    <property type="evidence" value="ECO:0007669"/>
    <property type="project" value="UniProtKB-EC"/>
</dbReference>
<reference evidence="13" key="1">
    <citation type="submission" date="2018-06" db="EMBL/GenBank/DDBJ databases">
        <authorList>
            <person name="Zhirakovskaya E."/>
        </authorList>
    </citation>
    <scope>NUCLEOTIDE SEQUENCE</scope>
</reference>
<evidence type="ECO:0000256" key="2">
    <source>
        <dbReference type="ARBA" id="ARBA00012966"/>
    </source>
</evidence>
<dbReference type="GO" id="GO:0046872">
    <property type="term" value="F:metal ion binding"/>
    <property type="evidence" value="ECO:0007669"/>
    <property type="project" value="UniProtKB-KW"/>
</dbReference>
<evidence type="ECO:0000256" key="5">
    <source>
        <dbReference type="ARBA" id="ARBA00022679"/>
    </source>
</evidence>
<dbReference type="PANTHER" id="PTHR46161">
    <property type="entry name" value="NUCLEOSIDE DIPHOSPHATE KINASE"/>
    <property type="match status" value="1"/>
</dbReference>
<organism evidence="13">
    <name type="scientific">hydrothermal vent metagenome</name>
    <dbReference type="NCBI Taxonomy" id="652676"/>
    <lineage>
        <taxon>unclassified sequences</taxon>
        <taxon>metagenomes</taxon>
        <taxon>ecological metagenomes</taxon>
    </lineage>
</organism>
<dbReference type="InterPro" id="IPR001564">
    <property type="entry name" value="Nucleoside_diP_kinase"/>
</dbReference>
<dbReference type="NCBIfam" id="NF001908">
    <property type="entry name" value="PRK00668.1"/>
    <property type="match status" value="1"/>
</dbReference>
<dbReference type="CDD" id="cd04413">
    <property type="entry name" value="NDPk_I"/>
    <property type="match status" value="1"/>
</dbReference>
<proteinExistence type="inferred from homology"/>
<dbReference type="EMBL" id="UOGG01000097">
    <property type="protein sequence ID" value="VAX30089.1"/>
    <property type="molecule type" value="Genomic_DNA"/>
</dbReference>
<dbReference type="GO" id="GO:0006183">
    <property type="term" value="P:GTP biosynthetic process"/>
    <property type="evidence" value="ECO:0007669"/>
    <property type="project" value="InterPro"/>
</dbReference>
<sequence length="138" mass="15485">MERTFAIIKPDAVERNLIGKILDRIESKGFKVAAMKKATLSKTQAEEFYHVHKERPFFNDLTTYMVSGPVVLMVLEKEDAVSAWRELMGATNPADAAEGTIRKEFALNLEKNSAHGSDSPENATFEISFFFSLTEILP</sequence>
<name>A0A3B1CIN1_9ZZZZ</name>
<dbReference type="PROSITE" id="PS00469">
    <property type="entry name" value="NDPK"/>
    <property type="match status" value="1"/>
</dbReference>
<keyword evidence="9" id="KW-0067">ATP-binding</keyword>
<evidence type="ECO:0000256" key="9">
    <source>
        <dbReference type="ARBA" id="ARBA00022840"/>
    </source>
</evidence>
<keyword evidence="5 13" id="KW-0808">Transferase</keyword>
<dbReference type="InterPro" id="IPR036850">
    <property type="entry name" value="NDK-like_dom_sf"/>
</dbReference>
<dbReference type="PANTHER" id="PTHR46161:SF3">
    <property type="entry name" value="NUCLEOSIDE DIPHOSPHATE KINASE DDB_G0292928-RELATED"/>
    <property type="match status" value="1"/>
</dbReference>
<keyword evidence="10" id="KW-0460">Magnesium</keyword>
<dbReference type="Gene3D" id="3.30.70.141">
    <property type="entry name" value="Nucleoside diphosphate kinase-like domain"/>
    <property type="match status" value="1"/>
</dbReference>
<dbReference type="HAMAP" id="MF_00451">
    <property type="entry name" value="NDP_kinase"/>
    <property type="match status" value="1"/>
</dbReference>
<evidence type="ECO:0000313" key="13">
    <source>
        <dbReference type="EMBL" id="VAX30089.1"/>
    </source>
</evidence>
<keyword evidence="4" id="KW-0963">Cytoplasm</keyword>
<dbReference type="PROSITE" id="PS51374">
    <property type="entry name" value="NDPK_LIKE"/>
    <property type="match status" value="1"/>
</dbReference>
<accession>A0A3B1CIN1</accession>
<dbReference type="FunFam" id="3.30.70.141:FF:000003">
    <property type="entry name" value="Nucleoside diphosphate kinase"/>
    <property type="match status" value="1"/>
</dbReference>
<evidence type="ECO:0000256" key="11">
    <source>
        <dbReference type="ARBA" id="ARBA00023080"/>
    </source>
</evidence>
<evidence type="ECO:0000256" key="4">
    <source>
        <dbReference type="ARBA" id="ARBA00022490"/>
    </source>
</evidence>
<dbReference type="InterPro" id="IPR023005">
    <property type="entry name" value="Nucleoside_diP_kinase_AS"/>
</dbReference>
<dbReference type="PRINTS" id="PR01243">
    <property type="entry name" value="NUCDPKINASE"/>
</dbReference>
<protein>
    <recommendedName>
        <fullName evidence="3">Nucleoside diphosphate kinase</fullName>
        <ecNumber evidence="2">2.7.4.6</ecNumber>
    </recommendedName>
</protein>
<dbReference type="SUPFAM" id="SSF54919">
    <property type="entry name" value="Nucleoside diphosphate kinase, NDK"/>
    <property type="match status" value="1"/>
</dbReference>
<gene>
    <name evidence="13" type="ORF">MNBD_NITROSPINAE05-232</name>
</gene>
<evidence type="ECO:0000256" key="1">
    <source>
        <dbReference type="ARBA" id="ARBA00008142"/>
    </source>
</evidence>
<evidence type="ECO:0000259" key="12">
    <source>
        <dbReference type="SMART" id="SM00562"/>
    </source>
</evidence>
<evidence type="ECO:0000256" key="10">
    <source>
        <dbReference type="ARBA" id="ARBA00022842"/>
    </source>
</evidence>
<evidence type="ECO:0000256" key="6">
    <source>
        <dbReference type="ARBA" id="ARBA00022723"/>
    </source>
</evidence>
<evidence type="ECO:0000256" key="7">
    <source>
        <dbReference type="ARBA" id="ARBA00022741"/>
    </source>
</evidence>
<keyword evidence="8 13" id="KW-0418">Kinase</keyword>
<evidence type="ECO:0000256" key="3">
    <source>
        <dbReference type="ARBA" id="ARBA00017632"/>
    </source>
</evidence>
<dbReference type="InterPro" id="IPR034907">
    <property type="entry name" value="NDK-like_dom"/>
</dbReference>
<keyword evidence="11" id="KW-0546">Nucleotide metabolism</keyword>